<name>A0A6G8Q018_9ACTN</name>
<dbReference type="GO" id="GO:0016887">
    <property type="term" value="F:ATP hydrolysis activity"/>
    <property type="evidence" value="ECO:0007669"/>
    <property type="project" value="InterPro"/>
</dbReference>
<keyword evidence="4" id="KW-0547">Nucleotide-binding</keyword>
<dbReference type="AlphaFoldDB" id="A0A6G8Q018"/>
<dbReference type="Proteomes" id="UP000502706">
    <property type="component" value="Chromosome"/>
</dbReference>
<evidence type="ECO:0000256" key="1">
    <source>
        <dbReference type="ARBA" id="ARBA00005417"/>
    </source>
</evidence>
<dbReference type="PANTHER" id="PTHR43335:SF4">
    <property type="entry name" value="ABC TRANSPORTER, ATP-BINDING PROTEIN"/>
    <property type="match status" value="1"/>
</dbReference>
<keyword evidence="2" id="KW-0813">Transport</keyword>
<dbReference type="SUPFAM" id="SSF52540">
    <property type="entry name" value="P-loop containing nucleoside triphosphate hydrolases"/>
    <property type="match status" value="1"/>
</dbReference>
<proteinExistence type="inferred from homology"/>
<reference evidence="4 5" key="1">
    <citation type="submission" date="2019-10" db="EMBL/GenBank/DDBJ databases">
        <title>Rubrobacter sp nov SCSIO 52915 isolated from a deep-sea sediment in the South China Sea.</title>
        <authorList>
            <person name="Chen R.W."/>
        </authorList>
    </citation>
    <scope>NUCLEOTIDE SEQUENCE [LARGE SCALE GENOMIC DNA]</scope>
    <source>
        <strain evidence="4 5">SCSIO 52915</strain>
    </source>
</reference>
<dbReference type="Pfam" id="PF00005">
    <property type="entry name" value="ABC_tran"/>
    <property type="match status" value="1"/>
</dbReference>
<dbReference type="PANTHER" id="PTHR43335">
    <property type="entry name" value="ABC TRANSPORTER, ATP-BINDING PROTEIN"/>
    <property type="match status" value="1"/>
</dbReference>
<gene>
    <name evidence="4" type="ORF">GBA65_16245</name>
</gene>
<dbReference type="EMBL" id="CP045121">
    <property type="protein sequence ID" value="QIN79823.1"/>
    <property type="molecule type" value="Genomic_DNA"/>
</dbReference>
<evidence type="ECO:0000313" key="4">
    <source>
        <dbReference type="EMBL" id="QIN79823.1"/>
    </source>
</evidence>
<comment type="similarity">
    <text evidence="1">Belongs to the ABC transporter superfamily.</text>
</comment>
<evidence type="ECO:0000259" key="3">
    <source>
        <dbReference type="Pfam" id="PF00005"/>
    </source>
</evidence>
<keyword evidence="4" id="KW-0067">ATP-binding</keyword>
<dbReference type="InterPro" id="IPR003439">
    <property type="entry name" value="ABC_transporter-like_ATP-bd"/>
</dbReference>
<feature type="domain" description="ABC transporter" evidence="3">
    <location>
        <begin position="30"/>
        <end position="99"/>
    </location>
</feature>
<keyword evidence="5" id="KW-1185">Reference proteome</keyword>
<evidence type="ECO:0000313" key="5">
    <source>
        <dbReference type="Proteomes" id="UP000502706"/>
    </source>
</evidence>
<dbReference type="InterPro" id="IPR027417">
    <property type="entry name" value="P-loop_NTPase"/>
</dbReference>
<evidence type="ECO:0000256" key="2">
    <source>
        <dbReference type="ARBA" id="ARBA00022448"/>
    </source>
</evidence>
<dbReference type="GO" id="GO:0005524">
    <property type="term" value="F:ATP binding"/>
    <property type="evidence" value="ECO:0007669"/>
    <property type="project" value="UniProtKB-KW"/>
</dbReference>
<dbReference type="KEGG" id="rmar:GBA65_16245"/>
<dbReference type="Gene3D" id="3.40.50.300">
    <property type="entry name" value="P-loop containing nucleotide triphosphate hydrolases"/>
    <property type="match status" value="1"/>
</dbReference>
<organism evidence="4 5">
    <name type="scientific">Rubrobacter marinus</name>
    <dbReference type="NCBI Taxonomy" id="2653852"/>
    <lineage>
        <taxon>Bacteria</taxon>
        <taxon>Bacillati</taxon>
        <taxon>Actinomycetota</taxon>
        <taxon>Rubrobacteria</taxon>
        <taxon>Rubrobacterales</taxon>
        <taxon>Rubrobacteraceae</taxon>
        <taxon>Rubrobacter</taxon>
    </lineage>
</organism>
<accession>A0A6G8Q018</accession>
<protein>
    <submittedName>
        <fullName evidence="4">ATP-binding cassette domain-containing protein</fullName>
    </submittedName>
</protein>
<sequence length="247" mass="26002">MRLFGRPVGGPESRTGLAGFVDAPGFYGYLSARDNLKILAAADGRKKEPPIERVLQTVDLAGRAKDRVKTYSTGMKQRLAIAAALLREPELLILDEPTNGLDPGGMRDVRALVRRLAGEGLTIFLSSHLLAEVEGLCNRVAVIGHGRLLAEGTISEVMGDAGASPEYRLAVGNAEDALGVLRASGSVLSVSEPAPGELGEEIRLQVGPGGIGPVVRELVAAGVEVRALVPVRPSLEDLFLELTEGEP</sequence>